<proteinExistence type="predicted"/>
<keyword evidence="2" id="KW-1185">Reference proteome</keyword>
<dbReference type="Proteomes" id="UP000077266">
    <property type="component" value="Unassembled WGS sequence"/>
</dbReference>
<dbReference type="InParanoid" id="A0A166BBZ9"/>
<dbReference type="AlphaFoldDB" id="A0A166BBZ9"/>
<evidence type="ECO:0000313" key="1">
    <source>
        <dbReference type="EMBL" id="KZV99779.1"/>
    </source>
</evidence>
<organism evidence="1 2">
    <name type="scientific">Exidia glandulosa HHB12029</name>
    <dbReference type="NCBI Taxonomy" id="1314781"/>
    <lineage>
        <taxon>Eukaryota</taxon>
        <taxon>Fungi</taxon>
        <taxon>Dikarya</taxon>
        <taxon>Basidiomycota</taxon>
        <taxon>Agaricomycotina</taxon>
        <taxon>Agaricomycetes</taxon>
        <taxon>Auriculariales</taxon>
        <taxon>Exidiaceae</taxon>
        <taxon>Exidia</taxon>
    </lineage>
</organism>
<name>A0A166BBZ9_EXIGL</name>
<evidence type="ECO:0000313" key="2">
    <source>
        <dbReference type="Proteomes" id="UP000077266"/>
    </source>
</evidence>
<gene>
    <name evidence="1" type="ORF">EXIGLDRAFT_205252</name>
</gene>
<dbReference type="EMBL" id="KV425906">
    <property type="protein sequence ID" value="KZV99779.1"/>
    <property type="molecule type" value="Genomic_DNA"/>
</dbReference>
<sequence length="122" mass="13452">MFRLYPTFAFEASRLSTRVQNDVQPLKRSTSIAITAEPTSFRICYASSTSFIFFFGSKTTLRSLITSGPRGRKDLWLSKPHASLARTQFLSPSTYFATSGSAPSVFARNPSTTVSFVPPARA</sequence>
<reference evidence="1 2" key="1">
    <citation type="journal article" date="2016" name="Mol. Biol. Evol.">
        <title>Comparative Genomics of Early-Diverging Mushroom-Forming Fungi Provides Insights into the Origins of Lignocellulose Decay Capabilities.</title>
        <authorList>
            <person name="Nagy L.G."/>
            <person name="Riley R."/>
            <person name="Tritt A."/>
            <person name="Adam C."/>
            <person name="Daum C."/>
            <person name="Floudas D."/>
            <person name="Sun H."/>
            <person name="Yadav J.S."/>
            <person name="Pangilinan J."/>
            <person name="Larsson K.H."/>
            <person name="Matsuura K."/>
            <person name="Barry K."/>
            <person name="Labutti K."/>
            <person name="Kuo R."/>
            <person name="Ohm R.A."/>
            <person name="Bhattacharya S.S."/>
            <person name="Shirouzu T."/>
            <person name="Yoshinaga Y."/>
            <person name="Martin F.M."/>
            <person name="Grigoriev I.V."/>
            <person name="Hibbett D.S."/>
        </authorList>
    </citation>
    <scope>NUCLEOTIDE SEQUENCE [LARGE SCALE GENOMIC DNA]</scope>
    <source>
        <strain evidence="1 2">HHB12029</strain>
    </source>
</reference>
<accession>A0A166BBZ9</accession>
<protein>
    <submittedName>
        <fullName evidence="1">Uncharacterized protein</fullName>
    </submittedName>
</protein>